<feature type="non-terminal residue" evidence="1">
    <location>
        <position position="140"/>
    </location>
</feature>
<feature type="non-terminal residue" evidence="1">
    <location>
        <position position="1"/>
    </location>
</feature>
<sequence>LSDIHISKIEATLVYFIQSCLKLHMKHTGQQTISASLTELEFVSIFQGHIKQYSICQQKYTCIFSGYNAYDTLANIFNQKNWRRQIYEHGQRTEVIQVSESTILLALDNSKLNLKDPEMIVIWKKHVINDNNENKSESSW</sequence>
<accession>A0ACA9QEG7</accession>
<dbReference type="Proteomes" id="UP000789366">
    <property type="component" value="Unassembled WGS sequence"/>
</dbReference>
<protein>
    <submittedName>
        <fullName evidence="1">17873_t:CDS:1</fullName>
    </submittedName>
</protein>
<organism evidence="1 2">
    <name type="scientific">Cetraspora pellucida</name>
    <dbReference type="NCBI Taxonomy" id="1433469"/>
    <lineage>
        <taxon>Eukaryota</taxon>
        <taxon>Fungi</taxon>
        <taxon>Fungi incertae sedis</taxon>
        <taxon>Mucoromycota</taxon>
        <taxon>Glomeromycotina</taxon>
        <taxon>Glomeromycetes</taxon>
        <taxon>Diversisporales</taxon>
        <taxon>Gigasporaceae</taxon>
        <taxon>Cetraspora</taxon>
    </lineage>
</organism>
<reference evidence="1" key="1">
    <citation type="submission" date="2021-06" db="EMBL/GenBank/DDBJ databases">
        <authorList>
            <person name="Kallberg Y."/>
            <person name="Tangrot J."/>
            <person name="Rosling A."/>
        </authorList>
    </citation>
    <scope>NUCLEOTIDE SEQUENCE</scope>
    <source>
        <strain evidence="1">28 12/20/2015</strain>
    </source>
</reference>
<keyword evidence="2" id="KW-1185">Reference proteome</keyword>
<proteinExistence type="predicted"/>
<gene>
    <name evidence="1" type="ORF">SPELUC_LOCUS14298</name>
</gene>
<name>A0ACA9QEG7_9GLOM</name>
<comment type="caution">
    <text evidence="1">The sequence shown here is derived from an EMBL/GenBank/DDBJ whole genome shotgun (WGS) entry which is preliminary data.</text>
</comment>
<evidence type="ECO:0000313" key="2">
    <source>
        <dbReference type="Proteomes" id="UP000789366"/>
    </source>
</evidence>
<evidence type="ECO:0000313" key="1">
    <source>
        <dbReference type="EMBL" id="CAG8748339.1"/>
    </source>
</evidence>
<dbReference type="EMBL" id="CAJVPW010041485">
    <property type="protein sequence ID" value="CAG8748339.1"/>
    <property type="molecule type" value="Genomic_DNA"/>
</dbReference>